<dbReference type="Gene3D" id="1.20.1070.10">
    <property type="entry name" value="Rhodopsin 7-helix transmembrane proteins"/>
    <property type="match status" value="1"/>
</dbReference>
<evidence type="ECO:0000256" key="6">
    <source>
        <dbReference type="ARBA" id="ARBA00023170"/>
    </source>
</evidence>
<keyword evidence="6 10" id="KW-0675">Receptor</keyword>
<keyword evidence="5 8" id="KW-0472">Membrane</keyword>
<evidence type="ECO:0000256" key="5">
    <source>
        <dbReference type="ARBA" id="ARBA00023136"/>
    </source>
</evidence>
<evidence type="ECO:0000313" key="11">
    <source>
        <dbReference type="Proteomes" id="UP000735302"/>
    </source>
</evidence>
<dbReference type="PROSITE" id="PS50262">
    <property type="entry name" value="G_PROTEIN_RECEP_F1_2"/>
    <property type="match status" value="1"/>
</dbReference>
<dbReference type="SUPFAM" id="SSF81321">
    <property type="entry name" value="Family A G protein-coupled receptor-like"/>
    <property type="match status" value="1"/>
</dbReference>
<sequence length="367" mass="41382">MEDEKVSDSPVANATFFNVSSLQTYRALFAQGAFFTMKPIIIGAILGIGIIGIIGNILTVTVFKRLGFSQTIHINYVALAVSDMCSILHIMWCSICYSPIIELFFSRFRIATDPDVFLNFTGIWPYHAFSKLTALLTAWISTERCLYVVFPIKAKLIITPFVTKLVLTAIFTFGGAPAVFAFMGCTVEWRFDRVQNQTRLFMFENNLNTFHPLSQIAFTLYGAVHPVLSGVNTVVSTTFLVIKLRKSATWRKRMLNAPTNEITGRGNFRQNTMSTSTIHVTKSVVTIACVFIVCSLLMSLTVLLAAFTREYFLYGKLRYLFLLNSFIALLLSEINSSVNILIFTIMGSRFRSELIHMFRRGGENTRM</sequence>
<feature type="domain" description="G-protein coupled receptors family 1 profile" evidence="9">
    <location>
        <begin position="55"/>
        <end position="343"/>
    </location>
</feature>
<comment type="caution">
    <text evidence="10">The sequence shown here is derived from an EMBL/GenBank/DDBJ whole genome shotgun (WGS) entry which is preliminary data.</text>
</comment>
<evidence type="ECO:0000256" key="4">
    <source>
        <dbReference type="ARBA" id="ARBA00023040"/>
    </source>
</evidence>
<evidence type="ECO:0000313" key="10">
    <source>
        <dbReference type="EMBL" id="GFN91787.1"/>
    </source>
</evidence>
<dbReference type="InterPro" id="IPR050125">
    <property type="entry name" value="GPCR_opsins"/>
</dbReference>
<keyword evidence="11" id="KW-1185">Reference proteome</keyword>
<keyword evidence="7" id="KW-0807">Transducer</keyword>
<keyword evidence="2 8" id="KW-0812">Transmembrane</keyword>
<feature type="transmembrane region" description="Helical" evidence="8">
    <location>
        <begin position="319"/>
        <end position="342"/>
    </location>
</feature>
<feature type="transmembrane region" description="Helical" evidence="8">
    <location>
        <begin position="40"/>
        <end position="63"/>
    </location>
</feature>
<feature type="transmembrane region" description="Helical" evidence="8">
    <location>
        <begin position="283"/>
        <end position="307"/>
    </location>
</feature>
<dbReference type="GO" id="GO:0016020">
    <property type="term" value="C:membrane"/>
    <property type="evidence" value="ECO:0007669"/>
    <property type="project" value="UniProtKB-SubCell"/>
</dbReference>
<dbReference type="PRINTS" id="PR00237">
    <property type="entry name" value="GPCRRHODOPSN"/>
</dbReference>
<evidence type="ECO:0000259" key="9">
    <source>
        <dbReference type="PROSITE" id="PS50262"/>
    </source>
</evidence>
<protein>
    <submittedName>
        <fullName evidence="10">Peptide receptor gpcr</fullName>
    </submittedName>
</protein>
<proteinExistence type="predicted"/>
<feature type="transmembrane region" description="Helical" evidence="8">
    <location>
        <begin position="216"/>
        <end position="242"/>
    </location>
</feature>
<dbReference type="InterPro" id="IPR019427">
    <property type="entry name" value="7TM_GPCR_serpentine_rcpt_Srw"/>
</dbReference>
<evidence type="ECO:0000256" key="8">
    <source>
        <dbReference type="SAM" id="Phobius"/>
    </source>
</evidence>
<evidence type="ECO:0000256" key="1">
    <source>
        <dbReference type="ARBA" id="ARBA00004141"/>
    </source>
</evidence>
<feature type="transmembrane region" description="Helical" evidence="8">
    <location>
        <begin position="161"/>
        <end position="183"/>
    </location>
</feature>
<comment type="subcellular location">
    <subcellularLocation>
        <location evidence="1">Membrane</location>
        <topology evidence="1">Multi-pass membrane protein</topology>
    </subcellularLocation>
</comment>
<evidence type="ECO:0000256" key="2">
    <source>
        <dbReference type="ARBA" id="ARBA00022692"/>
    </source>
</evidence>
<feature type="transmembrane region" description="Helical" evidence="8">
    <location>
        <begin position="75"/>
        <end position="100"/>
    </location>
</feature>
<gene>
    <name evidence="10" type="ORF">PoB_001829300</name>
</gene>
<organism evidence="10 11">
    <name type="scientific">Plakobranchus ocellatus</name>
    <dbReference type="NCBI Taxonomy" id="259542"/>
    <lineage>
        <taxon>Eukaryota</taxon>
        <taxon>Metazoa</taxon>
        <taxon>Spiralia</taxon>
        <taxon>Lophotrochozoa</taxon>
        <taxon>Mollusca</taxon>
        <taxon>Gastropoda</taxon>
        <taxon>Heterobranchia</taxon>
        <taxon>Euthyneura</taxon>
        <taxon>Panpulmonata</taxon>
        <taxon>Sacoglossa</taxon>
        <taxon>Placobranchoidea</taxon>
        <taxon>Plakobranchidae</taxon>
        <taxon>Plakobranchus</taxon>
    </lineage>
</organism>
<dbReference type="Proteomes" id="UP000735302">
    <property type="component" value="Unassembled WGS sequence"/>
</dbReference>
<evidence type="ECO:0000256" key="7">
    <source>
        <dbReference type="ARBA" id="ARBA00023224"/>
    </source>
</evidence>
<name>A0AAV3ZAK9_9GAST</name>
<reference evidence="10 11" key="1">
    <citation type="journal article" date="2021" name="Elife">
        <title>Chloroplast acquisition without the gene transfer in kleptoplastic sea slugs, Plakobranchus ocellatus.</title>
        <authorList>
            <person name="Maeda T."/>
            <person name="Takahashi S."/>
            <person name="Yoshida T."/>
            <person name="Shimamura S."/>
            <person name="Takaki Y."/>
            <person name="Nagai Y."/>
            <person name="Toyoda A."/>
            <person name="Suzuki Y."/>
            <person name="Arimoto A."/>
            <person name="Ishii H."/>
            <person name="Satoh N."/>
            <person name="Nishiyama T."/>
            <person name="Hasebe M."/>
            <person name="Maruyama T."/>
            <person name="Minagawa J."/>
            <person name="Obokata J."/>
            <person name="Shigenobu S."/>
        </authorList>
    </citation>
    <scope>NUCLEOTIDE SEQUENCE [LARGE SCALE GENOMIC DNA]</scope>
</reference>
<dbReference type="Pfam" id="PF10324">
    <property type="entry name" value="7TM_GPCR_Srw"/>
    <property type="match status" value="1"/>
</dbReference>
<dbReference type="InterPro" id="IPR017452">
    <property type="entry name" value="GPCR_Rhodpsn_7TM"/>
</dbReference>
<dbReference type="PANTHER" id="PTHR24240">
    <property type="entry name" value="OPSIN"/>
    <property type="match status" value="1"/>
</dbReference>
<keyword evidence="3 8" id="KW-1133">Transmembrane helix</keyword>
<dbReference type="InterPro" id="IPR000276">
    <property type="entry name" value="GPCR_Rhodpsn"/>
</dbReference>
<keyword evidence="4" id="KW-0297">G-protein coupled receptor</keyword>
<dbReference type="GO" id="GO:0008528">
    <property type="term" value="F:G protein-coupled peptide receptor activity"/>
    <property type="evidence" value="ECO:0007669"/>
    <property type="project" value="InterPro"/>
</dbReference>
<dbReference type="AlphaFoldDB" id="A0AAV3ZAK9"/>
<feature type="transmembrane region" description="Helical" evidence="8">
    <location>
        <begin position="120"/>
        <end position="140"/>
    </location>
</feature>
<accession>A0AAV3ZAK9</accession>
<evidence type="ECO:0000256" key="3">
    <source>
        <dbReference type="ARBA" id="ARBA00022989"/>
    </source>
</evidence>
<dbReference type="EMBL" id="BLXT01002163">
    <property type="protein sequence ID" value="GFN91787.1"/>
    <property type="molecule type" value="Genomic_DNA"/>
</dbReference>